<dbReference type="InterPro" id="IPR011047">
    <property type="entry name" value="Quinoprotein_ADH-like_sf"/>
</dbReference>
<dbReference type="PROSITE" id="PS51257">
    <property type="entry name" value="PROKAR_LIPOPROTEIN"/>
    <property type="match status" value="1"/>
</dbReference>
<organism evidence="2 3">
    <name type="scientific">Nocardioides flavus</name>
    <name type="common">ex Wang et al. 2016</name>
    <dbReference type="NCBI Taxonomy" id="2058780"/>
    <lineage>
        <taxon>Bacteria</taxon>
        <taxon>Bacillati</taxon>
        <taxon>Actinomycetota</taxon>
        <taxon>Actinomycetes</taxon>
        <taxon>Propionibacteriales</taxon>
        <taxon>Nocardioidaceae</taxon>
        <taxon>Nocardioides</taxon>
    </lineage>
</organism>
<dbReference type="RefSeq" id="WP_191280702.1">
    <property type="nucleotide sequence ID" value="NZ_BNAD01000013.1"/>
</dbReference>
<accession>A0ABQ3HRN0</accession>
<dbReference type="EMBL" id="BNAD01000013">
    <property type="protein sequence ID" value="GHE18809.1"/>
    <property type="molecule type" value="Genomic_DNA"/>
</dbReference>
<reference evidence="3" key="1">
    <citation type="journal article" date="2019" name="Int. J. Syst. Evol. Microbiol.">
        <title>The Global Catalogue of Microorganisms (GCM) 10K type strain sequencing project: providing services to taxonomists for standard genome sequencing and annotation.</title>
        <authorList>
            <consortium name="The Broad Institute Genomics Platform"/>
            <consortium name="The Broad Institute Genome Sequencing Center for Infectious Disease"/>
            <person name="Wu L."/>
            <person name="Ma J."/>
        </authorList>
    </citation>
    <scope>NUCLEOTIDE SEQUENCE [LARGE SCALE GENOMIC DNA]</scope>
    <source>
        <strain evidence="3">CGMCC 1.12791</strain>
    </source>
</reference>
<dbReference type="SUPFAM" id="SSF50998">
    <property type="entry name" value="Quinoprotein alcohol dehydrogenase-like"/>
    <property type="match status" value="1"/>
</dbReference>
<dbReference type="Proteomes" id="UP000597341">
    <property type="component" value="Unassembled WGS sequence"/>
</dbReference>
<evidence type="ECO:0000313" key="3">
    <source>
        <dbReference type="Proteomes" id="UP000597341"/>
    </source>
</evidence>
<comment type="caution">
    <text evidence="2">The sequence shown here is derived from an EMBL/GenBank/DDBJ whole genome shotgun (WGS) entry which is preliminary data.</text>
</comment>
<evidence type="ECO:0008006" key="4">
    <source>
        <dbReference type="Google" id="ProtNLM"/>
    </source>
</evidence>
<feature type="region of interest" description="Disordered" evidence="1">
    <location>
        <begin position="27"/>
        <end position="48"/>
    </location>
</feature>
<name>A0ABQ3HRN0_9ACTN</name>
<gene>
    <name evidence="2" type="ORF">GCM10011376_34190</name>
</gene>
<evidence type="ECO:0000256" key="1">
    <source>
        <dbReference type="SAM" id="MobiDB-lite"/>
    </source>
</evidence>
<protein>
    <recommendedName>
        <fullName evidence="4">PQQ-like domain-containing protein</fullName>
    </recommendedName>
</protein>
<keyword evidence="3" id="KW-1185">Reference proteome</keyword>
<proteinExistence type="predicted"/>
<evidence type="ECO:0000313" key="2">
    <source>
        <dbReference type="EMBL" id="GHE18809.1"/>
    </source>
</evidence>
<sequence>MLGSARLQHGKIALTLAAALLATACSSDGGDEQKDGTSDAAGAAVEEASASQAEPAAVAWTAKLDVIGQPVEAGPSLLVLARTRGGSVELVSLDRTTGRTNFRMPYHPGGSPTGVTMVPRATETDSGRHLAVLRRYDPQAAGPALVAVDVTTGDVVASTPFAVDDYDACSDGSDVCWSGFESRPGGLIQSPFGMMRDIIPGSAPRRWDLESGRISEKTLQEGAMRVGEPDLFVRGEGRLAQLLRLPGTRRTGWSQSVGFVVGDGVDSTYGWSFAHDDDANVYVGSMGRPLPQELVRRYKRGKRVSIDYSSRYVTSGIDGRTGERLWQREGADAWCPLTRSLSETEARTLCVVSGSRVEVKGEDPTYRDLVVELQGVAPRSGEVAWTYTLAGKEAERAYVDERAPLAPYGVVLPSEDGPVALDQRTGALQLVADDAVLLCSGGPDRVTAYGTKRRAGTLYRTCDPLGRPSKGRLSVFGVSALSGDGDLRYVSMAGRVVAFEVA</sequence>